<organism evidence="1 2">
    <name type="scientific">Aquibacillus albus</name>
    <dbReference type="NCBI Taxonomy" id="1168171"/>
    <lineage>
        <taxon>Bacteria</taxon>
        <taxon>Bacillati</taxon>
        <taxon>Bacillota</taxon>
        <taxon>Bacilli</taxon>
        <taxon>Bacillales</taxon>
        <taxon>Bacillaceae</taxon>
        <taxon>Aquibacillus</taxon>
    </lineage>
</organism>
<dbReference type="EMBL" id="JAFBDR010000019">
    <property type="protein sequence ID" value="MBM7572599.1"/>
    <property type="molecule type" value="Genomic_DNA"/>
</dbReference>
<dbReference type="RefSeq" id="WP_204501118.1">
    <property type="nucleotide sequence ID" value="NZ_JAFBDR010000019.1"/>
</dbReference>
<keyword evidence="2" id="KW-1185">Reference proteome</keyword>
<name>A0ABS2N3B3_9BACI</name>
<protein>
    <recommendedName>
        <fullName evidence="3">Fur-regulated basic protein FbpA</fullName>
    </recommendedName>
</protein>
<evidence type="ECO:0000313" key="1">
    <source>
        <dbReference type="EMBL" id="MBM7572599.1"/>
    </source>
</evidence>
<accession>A0ABS2N3B3</accession>
<gene>
    <name evidence="1" type="ORF">JOC48_003130</name>
</gene>
<dbReference type="InterPro" id="IPR025072">
    <property type="entry name" value="Fur_reg_FbpA"/>
</dbReference>
<proteinExistence type="predicted"/>
<dbReference type="Pfam" id="PF13076">
    <property type="entry name" value="Fur_reg_FbpA"/>
    <property type="match status" value="1"/>
</dbReference>
<evidence type="ECO:0000313" key="2">
    <source>
        <dbReference type="Proteomes" id="UP001296943"/>
    </source>
</evidence>
<reference evidence="1 2" key="1">
    <citation type="submission" date="2021-01" db="EMBL/GenBank/DDBJ databases">
        <title>Genomic Encyclopedia of Type Strains, Phase IV (KMG-IV): sequencing the most valuable type-strain genomes for metagenomic binning, comparative biology and taxonomic classification.</title>
        <authorList>
            <person name="Goeker M."/>
        </authorList>
    </citation>
    <scope>NUCLEOTIDE SEQUENCE [LARGE SCALE GENOMIC DNA]</scope>
    <source>
        <strain evidence="1 2">DSM 23711</strain>
    </source>
</reference>
<evidence type="ECO:0008006" key="3">
    <source>
        <dbReference type="Google" id="ProtNLM"/>
    </source>
</evidence>
<sequence>MSYLRKAVNQQKSLLIKKLIQAGAYQPTDHSIYEKTITELVDEYKKSKASKQNNAV</sequence>
<comment type="caution">
    <text evidence="1">The sequence shown here is derived from an EMBL/GenBank/DDBJ whole genome shotgun (WGS) entry which is preliminary data.</text>
</comment>
<dbReference type="Proteomes" id="UP001296943">
    <property type="component" value="Unassembled WGS sequence"/>
</dbReference>